<dbReference type="Proteomes" id="UP001177023">
    <property type="component" value="Unassembled WGS sequence"/>
</dbReference>
<dbReference type="EMBL" id="CATQJA010002651">
    <property type="protein sequence ID" value="CAJ0577706.1"/>
    <property type="molecule type" value="Genomic_DNA"/>
</dbReference>
<proteinExistence type="predicted"/>
<organism evidence="1 2">
    <name type="scientific">Mesorhabditis spiculigera</name>
    <dbReference type="NCBI Taxonomy" id="96644"/>
    <lineage>
        <taxon>Eukaryota</taxon>
        <taxon>Metazoa</taxon>
        <taxon>Ecdysozoa</taxon>
        <taxon>Nematoda</taxon>
        <taxon>Chromadorea</taxon>
        <taxon>Rhabditida</taxon>
        <taxon>Rhabditina</taxon>
        <taxon>Rhabditomorpha</taxon>
        <taxon>Rhabditoidea</taxon>
        <taxon>Rhabditidae</taxon>
        <taxon>Mesorhabditinae</taxon>
        <taxon>Mesorhabditis</taxon>
    </lineage>
</organism>
<dbReference type="AlphaFoldDB" id="A0AA36CZ91"/>
<reference evidence="1" key="1">
    <citation type="submission" date="2023-06" db="EMBL/GenBank/DDBJ databases">
        <authorList>
            <person name="Delattre M."/>
        </authorList>
    </citation>
    <scope>NUCLEOTIDE SEQUENCE</scope>
    <source>
        <strain evidence="1">AF72</strain>
    </source>
</reference>
<feature type="non-terminal residue" evidence="1">
    <location>
        <position position="1"/>
    </location>
</feature>
<sequence>MGNEWKMYFMKKSCGLHWPRIEYKPVMGNASRCTAPVIHIFTLIPGSTDELSRHLNYAQIDSPLPEPHRPLRRRSAAM</sequence>
<name>A0AA36CZ91_9BILA</name>
<protein>
    <submittedName>
        <fullName evidence="1">Uncharacterized protein</fullName>
    </submittedName>
</protein>
<comment type="caution">
    <text evidence="1">The sequence shown here is derived from an EMBL/GenBank/DDBJ whole genome shotgun (WGS) entry which is preliminary data.</text>
</comment>
<evidence type="ECO:0000313" key="1">
    <source>
        <dbReference type="EMBL" id="CAJ0577706.1"/>
    </source>
</evidence>
<accession>A0AA36CZ91</accession>
<evidence type="ECO:0000313" key="2">
    <source>
        <dbReference type="Proteomes" id="UP001177023"/>
    </source>
</evidence>
<gene>
    <name evidence="1" type="ORF">MSPICULIGERA_LOCUS15974</name>
</gene>
<keyword evidence="2" id="KW-1185">Reference proteome</keyword>